<protein>
    <recommendedName>
        <fullName evidence="6">Cullin-4</fullName>
    </recommendedName>
</protein>
<dbReference type="SUPFAM" id="SSF75632">
    <property type="entry name" value="Cullin homology domain"/>
    <property type="match status" value="1"/>
</dbReference>
<comment type="pathway">
    <text evidence="1">Protein modification; protein ubiquitination.</text>
</comment>
<dbReference type="PROSITE" id="PS50069">
    <property type="entry name" value="CULLIN_2"/>
    <property type="match status" value="1"/>
</dbReference>
<evidence type="ECO:0000256" key="7">
    <source>
        <dbReference type="PROSITE-ProRule" id="PRU00330"/>
    </source>
</evidence>
<dbReference type="InterPro" id="IPR036388">
    <property type="entry name" value="WH-like_DNA-bd_sf"/>
</dbReference>
<dbReference type="Pfam" id="PF00888">
    <property type="entry name" value="Cullin"/>
    <property type="match status" value="1"/>
</dbReference>
<dbReference type="InterPro" id="IPR016158">
    <property type="entry name" value="Cullin_homology"/>
</dbReference>
<evidence type="ECO:0000256" key="1">
    <source>
        <dbReference type="ARBA" id="ARBA00004906"/>
    </source>
</evidence>
<keyword evidence="4" id="KW-0833">Ubl conjugation pathway</keyword>
<dbReference type="GO" id="GO:0031625">
    <property type="term" value="F:ubiquitin protein ligase binding"/>
    <property type="evidence" value="ECO:0007669"/>
    <property type="project" value="InterPro"/>
</dbReference>
<dbReference type="InterPro" id="IPR045093">
    <property type="entry name" value="Cullin"/>
</dbReference>
<evidence type="ECO:0000313" key="10">
    <source>
        <dbReference type="EMBL" id="CAE0136682.1"/>
    </source>
</evidence>
<dbReference type="Pfam" id="PF10557">
    <property type="entry name" value="Cullin_Nedd8"/>
    <property type="match status" value="1"/>
</dbReference>
<evidence type="ECO:0000256" key="2">
    <source>
        <dbReference type="ARBA" id="ARBA00006019"/>
    </source>
</evidence>
<dbReference type="InterPro" id="IPR016159">
    <property type="entry name" value="Cullin_repeat-like_dom_sf"/>
</dbReference>
<dbReference type="InterPro" id="IPR001373">
    <property type="entry name" value="Cullin_N"/>
</dbReference>
<dbReference type="GO" id="GO:0006511">
    <property type="term" value="P:ubiquitin-dependent protein catabolic process"/>
    <property type="evidence" value="ECO:0007669"/>
    <property type="project" value="InterPro"/>
</dbReference>
<evidence type="ECO:0000256" key="3">
    <source>
        <dbReference type="ARBA" id="ARBA00022499"/>
    </source>
</evidence>
<keyword evidence="3" id="KW-1017">Isopeptide bond</keyword>
<dbReference type="Gene3D" id="1.20.1310.10">
    <property type="entry name" value="Cullin Repeats"/>
    <property type="match status" value="4"/>
</dbReference>
<dbReference type="FunFam" id="1.20.1310.10:FF:000004">
    <property type="entry name" value="Cullin 4B"/>
    <property type="match status" value="1"/>
</dbReference>
<evidence type="ECO:0000259" key="9">
    <source>
        <dbReference type="PROSITE" id="PS50069"/>
    </source>
</evidence>
<dbReference type="GO" id="GO:0031461">
    <property type="term" value="C:cullin-RING ubiquitin ligase complex"/>
    <property type="evidence" value="ECO:0007669"/>
    <property type="project" value="InterPro"/>
</dbReference>
<feature type="domain" description="Cullin family profile" evidence="9">
    <location>
        <begin position="379"/>
        <end position="606"/>
    </location>
</feature>
<dbReference type="InterPro" id="IPR036317">
    <property type="entry name" value="Cullin_homology_sf"/>
</dbReference>
<dbReference type="Gene3D" id="3.30.230.130">
    <property type="entry name" value="Cullin, Chain C, Domain 2"/>
    <property type="match status" value="1"/>
</dbReference>
<sequence>MSAANLARKKTAAGPVKTLKIKPLRAKPKLPENFEEQTWARLEQAINAVHAKTPVAASSEELYRCVEDMCLHSFAPLLYSRLEAVVAKHVGGVMGALASAGPDHTAFLGRVAGAWADHCEQMLTVRSLFLYLDRTYAMPQQGLMSLWELGLATFRTHLAMHPEVERRAVEGALAVVEAERRGETVDRSLLKALLGMFRELGTYVRAFERPFLAASVDFYTAEATRQLAVVDVSAFLLHCEGRLREEGERCTHYLDPETRKPLVALVEKQLLEAHVEVLLEKGFDGLGDGDRRGDLARLYTLLGRVGAHAQLRASWASYIKRRGQAIVTDDKADATMVERLLALKARLDVMVEESFESAQPFSNALKEAFEAIINMRGSRPAELVAKFVDATLRSGNKKASDEELEALLERALTLFRYLQGKDVFEAFYKKDLAKRLLLGKSASIDAEKSMIGKLKAECGSQFTTKLEGMFKDVNISTDIMAAFRDSAYAKRMPKDAMTVHVLTTGFWPPYPPIGVALPSQLTQYQDVFRDFYLEKHSGRRLLWQNSLGQCTLQAQFPKGKKELLVSLFQAVVLMLFNDADSLSLREIAAATRLEDKELRRTLQSLACGKVRVLRKEPKGRDVGDEDIFHFEQDFTSPQLRMKINAIQLKETAEEQQQTNERVFQDRQYQVDAAIVRIMKTRKTLSHQLLIAELMKQMKFPVKSSDLKRRIESLIDREYLERQSGNANVYNYLA</sequence>
<dbReference type="Pfam" id="PF26557">
    <property type="entry name" value="Cullin_AB"/>
    <property type="match status" value="1"/>
</dbReference>
<evidence type="ECO:0000256" key="5">
    <source>
        <dbReference type="ARBA" id="ARBA00022843"/>
    </source>
</evidence>
<dbReference type="SMART" id="SM00884">
    <property type="entry name" value="Cullin_Nedd8"/>
    <property type="match status" value="1"/>
</dbReference>
<reference evidence="10" key="1">
    <citation type="submission" date="2021-01" db="EMBL/GenBank/DDBJ databases">
        <authorList>
            <person name="Corre E."/>
            <person name="Pelletier E."/>
            <person name="Niang G."/>
            <person name="Scheremetjew M."/>
            <person name="Finn R."/>
            <person name="Kale V."/>
            <person name="Holt S."/>
            <person name="Cochrane G."/>
            <person name="Meng A."/>
            <person name="Brown T."/>
            <person name="Cohen L."/>
        </authorList>
    </citation>
    <scope>NUCLEOTIDE SEQUENCE</scope>
    <source>
        <strain evidence="10">RCC927</strain>
    </source>
</reference>
<accession>A0A7S3BIR0</accession>
<dbReference type="SUPFAM" id="SSF74788">
    <property type="entry name" value="Cullin repeat-like"/>
    <property type="match status" value="1"/>
</dbReference>
<dbReference type="InterPro" id="IPR019559">
    <property type="entry name" value="Cullin_neddylation_domain"/>
</dbReference>
<dbReference type="SUPFAM" id="SSF46785">
    <property type="entry name" value="Winged helix' DNA-binding domain"/>
    <property type="match status" value="1"/>
</dbReference>
<keyword evidence="5" id="KW-0832">Ubl conjugation</keyword>
<dbReference type="FunFam" id="1.20.1310.10:FF:000035">
    <property type="entry name" value="Ubiquitin ligase subunit CulD, putative"/>
    <property type="match status" value="1"/>
</dbReference>
<evidence type="ECO:0000256" key="4">
    <source>
        <dbReference type="ARBA" id="ARBA00022786"/>
    </source>
</evidence>
<dbReference type="InterPro" id="IPR059120">
    <property type="entry name" value="Cullin-like_AB"/>
</dbReference>
<dbReference type="EMBL" id="HBHY01009375">
    <property type="protein sequence ID" value="CAE0136682.1"/>
    <property type="molecule type" value="Transcribed_RNA"/>
</dbReference>
<dbReference type="PROSITE" id="PS01256">
    <property type="entry name" value="CULLIN_1"/>
    <property type="match status" value="1"/>
</dbReference>
<name>A0A7S3BIR0_9VIRI</name>
<dbReference type="InterPro" id="IPR036390">
    <property type="entry name" value="WH_DNA-bd_sf"/>
</dbReference>
<dbReference type="FunFam" id="3.30.230.130:FF:000006">
    <property type="entry name" value="Cullin-4 like"/>
    <property type="match status" value="1"/>
</dbReference>
<dbReference type="FunFam" id="1.20.1310.10:FF:000001">
    <property type="entry name" value="Cullin 3"/>
    <property type="match status" value="1"/>
</dbReference>
<comment type="similarity">
    <text evidence="2 7 8">Belongs to the cullin family.</text>
</comment>
<dbReference type="FunFam" id="1.10.10.10:FF:000050">
    <property type="entry name" value="Cullin 4B"/>
    <property type="match status" value="1"/>
</dbReference>
<evidence type="ECO:0000256" key="8">
    <source>
        <dbReference type="RuleBase" id="RU003829"/>
    </source>
</evidence>
<dbReference type="InterPro" id="IPR016157">
    <property type="entry name" value="Cullin_CS"/>
</dbReference>
<organism evidence="10">
    <name type="scientific">Prasinoderma singulare</name>
    <dbReference type="NCBI Taxonomy" id="676789"/>
    <lineage>
        <taxon>Eukaryota</taxon>
        <taxon>Viridiplantae</taxon>
        <taxon>Prasinodermophyta</taxon>
        <taxon>Prasinodermophyceae</taxon>
        <taxon>Prasinodermales</taxon>
        <taxon>Prasinodermaceae</taxon>
        <taxon>Prasinoderma</taxon>
    </lineage>
</organism>
<dbReference type="PANTHER" id="PTHR11932">
    <property type="entry name" value="CULLIN"/>
    <property type="match status" value="1"/>
</dbReference>
<dbReference type="GO" id="GO:0005634">
    <property type="term" value="C:nucleus"/>
    <property type="evidence" value="ECO:0007669"/>
    <property type="project" value="UniProtKB-ARBA"/>
</dbReference>
<proteinExistence type="inferred from homology"/>
<dbReference type="Gene3D" id="1.10.10.10">
    <property type="entry name" value="Winged helix-like DNA-binding domain superfamily/Winged helix DNA-binding domain"/>
    <property type="match status" value="1"/>
</dbReference>
<gene>
    <name evidence="10" type="ORF">PSIN1315_LOCUS6024</name>
</gene>
<dbReference type="AlphaFoldDB" id="A0A7S3BIR0"/>
<dbReference type="SMART" id="SM00182">
    <property type="entry name" value="CULLIN"/>
    <property type="match status" value="1"/>
</dbReference>
<evidence type="ECO:0000256" key="6">
    <source>
        <dbReference type="ARBA" id="ARBA00069613"/>
    </source>
</evidence>
<dbReference type="FunFam" id="1.20.1310.10:FF:000024">
    <property type="entry name" value="Cullin-4 like"/>
    <property type="match status" value="1"/>
</dbReference>